<evidence type="ECO:0000313" key="3">
    <source>
        <dbReference type="Proteomes" id="UP001396898"/>
    </source>
</evidence>
<dbReference type="EMBL" id="JAQQWI010000025">
    <property type="protein sequence ID" value="KAK7993113.1"/>
    <property type="molecule type" value="Genomic_DNA"/>
</dbReference>
<gene>
    <name evidence="2" type="ORF">PG991_016292</name>
</gene>
<dbReference type="PANTHER" id="PTHR37783">
    <property type="entry name" value="MEMBRANE PROTEIN, PUTATIVE (AFU_ORTHOLOGUE AFUA_1G04315)-RELATED"/>
    <property type="match status" value="1"/>
</dbReference>
<keyword evidence="1" id="KW-0812">Transmembrane</keyword>
<dbReference type="Proteomes" id="UP001396898">
    <property type="component" value="Unassembled WGS sequence"/>
</dbReference>
<dbReference type="PANTHER" id="PTHR37783:SF1">
    <property type="entry name" value="MEMBRANE PROTEIN, PUTATIVE (AFU_ORTHOLOGUE AFUA_1G04315)-RELATED"/>
    <property type="match status" value="1"/>
</dbReference>
<comment type="caution">
    <text evidence="2">The sequence shown here is derived from an EMBL/GenBank/DDBJ whole genome shotgun (WGS) entry which is preliminary data.</text>
</comment>
<accession>A0ABR1QZQ1</accession>
<evidence type="ECO:0008006" key="4">
    <source>
        <dbReference type="Google" id="ProtNLM"/>
    </source>
</evidence>
<feature type="transmembrane region" description="Helical" evidence="1">
    <location>
        <begin position="70"/>
        <end position="90"/>
    </location>
</feature>
<proteinExistence type="predicted"/>
<sequence>MSSTNPPVKITTYPVPAGGRPLWGPLICGAVMYWSARPGLIEPGSWLYDTVLSGHHPTAYNAAWWVQKSLFYFLFGAHAVETVAFAAGPLRKHGVPLFGAAWFQWVVGCFVGGVFTTKYFEAVVKAKERGRK</sequence>
<protein>
    <recommendedName>
        <fullName evidence="4">DUF4499 domain-containing protein</fullName>
    </recommendedName>
</protein>
<name>A0ABR1QZQ1_9PEZI</name>
<evidence type="ECO:0000313" key="2">
    <source>
        <dbReference type="EMBL" id="KAK7993113.1"/>
    </source>
</evidence>
<evidence type="ECO:0000256" key="1">
    <source>
        <dbReference type="SAM" id="Phobius"/>
    </source>
</evidence>
<reference evidence="2 3" key="1">
    <citation type="submission" date="2023-01" db="EMBL/GenBank/DDBJ databases">
        <title>Analysis of 21 Apiospora genomes using comparative genomics revels a genus with tremendous synthesis potential of carbohydrate active enzymes and secondary metabolites.</title>
        <authorList>
            <person name="Sorensen T."/>
        </authorList>
    </citation>
    <scope>NUCLEOTIDE SEQUENCE [LARGE SCALE GENOMIC DNA]</scope>
    <source>
        <strain evidence="2 3">CBS 20057</strain>
    </source>
</reference>
<feature type="transmembrane region" description="Helical" evidence="1">
    <location>
        <begin position="102"/>
        <end position="124"/>
    </location>
</feature>
<organism evidence="2 3">
    <name type="scientific">Apiospora marii</name>
    <dbReference type="NCBI Taxonomy" id="335849"/>
    <lineage>
        <taxon>Eukaryota</taxon>
        <taxon>Fungi</taxon>
        <taxon>Dikarya</taxon>
        <taxon>Ascomycota</taxon>
        <taxon>Pezizomycotina</taxon>
        <taxon>Sordariomycetes</taxon>
        <taxon>Xylariomycetidae</taxon>
        <taxon>Amphisphaeriales</taxon>
        <taxon>Apiosporaceae</taxon>
        <taxon>Apiospora</taxon>
    </lineage>
</organism>
<keyword evidence="1" id="KW-1133">Transmembrane helix</keyword>
<keyword evidence="3" id="KW-1185">Reference proteome</keyword>
<keyword evidence="1" id="KW-0472">Membrane</keyword>